<dbReference type="Proteomes" id="UP000766570">
    <property type="component" value="Unassembled WGS sequence"/>
</dbReference>
<protein>
    <recommendedName>
        <fullName evidence="5">DUF4357 domain-containing protein</fullName>
    </recommendedName>
</protein>
<dbReference type="RefSeq" id="WP_209908172.1">
    <property type="nucleotide sequence ID" value="NZ_BAAAMI010000008.1"/>
</dbReference>
<comment type="caution">
    <text evidence="3">The sequence shown here is derived from an EMBL/GenBank/DDBJ whole genome shotgun (WGS) entry which is preliminary data.</text>
</comment>
<organism evidence="3 4">
    <name type="scientific">Paeniglutamicibacter psychrophenolicus</name>
    <dbReference type="NCBI Taxonomy" id="257454"/>
    <lineage>
        <taxon>Bacteria</taxon>
        <taxon>Bacillati</taxon>
        <taxon>Actinomycetota</taxon>
        <taxon>Actinomycetes</taxon>
        <taxon>Micrococcales</taxon>
        <taxon>Micrococcaceae</taxon>
        <taxon>Paeniglutamicibacter</taxon>
    </lineage>
</organism>
<feature type="transmembrane region" description="Helical" evidence="2">
    <location>
        <begin position="345"/>
        <end position="366"/>
    </location>
</feature>
<evidence type="ECO:0008006" key="5">
    <source>
        <dbReference type="Google" id="ProtNLM"/>
    </source>
</evidence>
<reference evidence="3 4" key="1">
    <citation type="submission" date="2021-03" db="EMBL/GenBank/DDBJ databases">
        <title>Sequencing the genomes of 1000 actinobacteria strains.</title>
        <authorList>
            <person name="Klenk H.-P."/>
        </authorList>
    </citation>
    <scope>NUCLEOTIDE SEQUENCE [LARGE SCALE GENOMIC DNA]</scope>
    <source>
        <strain evidence="3 4">DSM 15454</strain>
    </source>
</reference>
<accession>A0ABS4WFI6</accession>
<gene>
    <name evidence="3" type="ORF">JOF46_002887</name>
</gene>
<evidence type="ECO:0000256" key="1">
    <source>
        <dbReference type="SAM" id="Coils"/>
    </source>
</evidence>
<name>A0ABS4WFI6_9MICC</name>
<dbReference type="EMBL" id="JAGIOE010000001">
    <property type="protein sequence ID" value="MBP2374975.1"/>
    <property type="molecule type" value="Genomic_DNA"/>
</dbReference>
<evidence type="ECO:0000256" key="2">
    <source>
        <dbReference type="SAM" id="Phobius"/>
    </source>
</evidence>
<evidence type="ECO:0000313" key="4">
    <source>
        <dbReference type="Proteomes" id="UP000766570"/>
    </source>
</evidence>
<feature type="coiled-coil region" evidence="1">
    <location>
        <begin position="269"/>
        <end position="304"/>
    </location>
</feature>
<sequence>MKIAFAVDLEHDPDFGHPAVGTPAIPIPFSLFLGSSPSVLPSAQRSFPAAGTTAALGVELWWIQGCCPVVTIDSTGTMAPQPPEKITRAELAETIESLLQGFGAGGMRLPAIFPLLPLAAPHPDGAPPAGRDGSLDWSDIFVDSPAPGEPAVSFSRIDAASPPHPEILRLGLEANVNRLARGLRSWAEGPAGGDEAEFTYWQVSGTALLHRITGSYVAVGTQVPAPGTALDVIGPLVVQLRRLHADATTVIPVLQQALAQQREGSLEEEREATQRQRRAEAEVRRAQDAALAQKEERIHKLRDRFDRQKSYAYGAVGLVISIIALVPTIGALHPDSLETPYGGQIAWIAASLPLLLTFAISFIILMRSRGNLTAELLRLTADHLETKQLASGAAPQQPIPGPRTATHELDSAGGLHAEALVLPDGTALVLKGSLAQARSHSSVSVRTNELRKELLSSGVLVAQPGSGYLAFAEDHAFVSLAAATRAIRAKAVSGPAWVRVGHHGRPPEGQTS</sequence>
<evidence type="ECO:0000313" key="3">
    <source>
        <dbReference type="EMBL" id="MBP2374975.1"/>
    </source>
</evidence>
<keyword evidence="2" id="KW-1133">Transmembrane helix</keyword>
<keyword evidence="2" id="KW-0472">Membrane</keyword>
<feature type="transmembrane region" description="Helical" evidence="2">
    <location>
        <begin position="310"/>
        <end position="333"/>
    </location>
</feature>
<keyword evidence="4" id="KW-1185">Reference proteome</keyword>
<keyword evidence="1" id="KW-0175">Coiled coil</keyword>
<keyword evidence="2" id="KW-0812">Transmembrane</keyword>
<proteinExistence type="predicted"/>